<organism evidence="1 2">
    <name type="scientific">Protopolystoma xenopodis</name>
    <dbReference type="NCBI Taxonomy" id="117903"/>
    <lineage>
        <taxon>Eukaryota</taxon>
        <taxon>Metazoa</taxon>
        <taxon>Spiralia</taxon>
        <taxon>Lophotrochozoa</taxon>
        <taxon>Platyhelminthes</taxon>
        <taxon>Monogenea</taxon>
        <taxon>Polyopisthocotylea</taxon>
        <taxon>Polystomatidea</taxon>
        <taxon>Polystomatidae</taxon>
        <taxon>Protopolystoma</taxon>
    </lineage>
</organism>
<dbReference type="OrthoDB" id="6250964at2759"/>
<comment type="caution">
    <text evidence="1">The sequence shown here is derived from an EMBL/GenBank/DDBJ whole genome shotgun (WGS) entry which is preliminary data.</text>
</comment>
<evidence type="ECO:0000313" key="1">
    <source>
        <dbReference type="EMBL" id="VEL43218.1"/>
    </source>
</evidence>
<dbReference type="SUPFAM" id="SSF48726">
    <property type="entry name" value="Immunoglobulin"/>
    <property type="match status" value="1"/>
</dbReference>
<dbReference type="EMBL" id="CAAALY010279672">
    <property type="protein sequence ID" value="VEL43218.1"/>
    <property type="molecule type" value="Genomic_DNA"/>
</dbReference>
<dbReference type="InterPro" id="IPR036179">
    <property type="entry name" value="Ig-like_dom_sf"/>
</dbReference>
<evidence type="ECO:0000313" key="2">
    <source>
        <dbReference type="Proteomes" id="UP000784294"/>
    </source>
</evidence>
<dbReference type="InterPro" id="IPR013783">
    <property type="entry name" value="Ig-like_fold"/>
</dbReference>
<protein>
    <recommendedName>
        <fullName evidence="3">Ig-like domain-containing protein</fullName>
    </recommendedName>
</protein>
<dbReference type="Proteomes" id="UP000784294">
    <property type="component" value="Unassembled WGS sequence"/>
</dbReference>
<accession>A0A3S5C910</accession>
<keyword evidence="2" id="KW-1185">Reference proteome</keyword>
<evidence type="ECO:0008006" key="3">
    <source>
        <dbReference type="Google" id="ProtNLM"/>
    </source>
</evidence>
<proteinExistence type="predicted"/>
<gene>
    <name evidence="1" type="ORF">PXEA_LOCUS36658</name>
</gene>
<dbReference type="Gene3D" id="2.60.40.10">
    <property type="entry name" value="Immunoglobulins"/>
    <property type="match status" value="1"/>
</dbReference>
<name>A0A3S5C910_9PLAT</name>
<reference evidence="1" key="1">
    <citation type="submission" date="2018-11" db="EMBL/GenBank/DDBJ databases">
        <authorList>
            <consortium name="Pathogen Informatics"/>
        </authorList>
    </citation>
    <scope>NUCLEOTIDE SEQUENCE</scope>
</reference>
<dbReference type="AlphaFoldDB" id="A0A3S5C910"/>
<sequence length="159" mass="16375">MAFSLASKERDNLGPVGRGDVHVVHLVEWRKDGRLLLSADGGAGPSGLTLSSERSRHGTSVASGWAGLEEPLVGPFGGSEAGGASLTNSPGAPGAGLTGATVHGGYLLSPDGQTVTFYSVTEAYSGIFTCSASNTHGRDTKEFRVNVKSEYNRRSVVPA</sequence>